<gene>
    <name evidence="1" type="ORF">GCWU000324_01099</name>
</gene>
<organism evidence="1 2">
    <name type="scientific">Kingella oralis ATCC 51147</name>
    <dbReference type="NCBI Taxonomy" id="629741"/>
    <lineage>
        <taxon>Bacteria</taxon>
        <taxon>Pseudomonadati</taxon>
        <taxon>Pseudomonadota</taxon>
        <taxon>Betaproteobacteria</taxon>
        <taxon>Neisseriales</taxon>
        <taxon>Neisseriaceae</taxon>
        <taxon>Kingella</taxon>
    </lineage>
</organism>
<name>C4GG32_9NEIS</name>
<keyword evidence="2" id="KW-1185">Reference proteome</keyword>
<dbReference type="EMBL" id="ACJW02000002">
    <property type="protein sequence ID" value="EEP69187.1"/>
    <property type="molecule type" value="Genomic_DNA"/>
</dbReference>
<sequence length="53" mass="6014">MSSFFRLPTLAYCLRGKNCTKYVFSGNNVLRSACPWMISSVSVFRLPCCHACF</sequence>
<evidence type="ECO:0000313" key="1">
    <source>
        <dbReference type="EMBL" id="EEP69187.1"/>
    </source>
</evidence>
<dbReference type="AlphaFoldDB" id="C4GG32"/>
<dbReference type="HOGENOM" id="CLU_3062449_0_0_4"/>
<reference evidence="1" key="1">
    <citation type="submission" date="2009-04" db="EMBL/GenBank/DDBJ databases">
        <authorList>
            <person name="Weinstock G."/>
            <person name="Sodergren E."/>
            <person name="Clifton S."/>
            <person name="Fulton L."/>
            <person name="Fulton B."/>
            <person name="Courtney L."/>
            <person name="Fronick C."/>
            <person name="Harrison M."/>
            <person name="Strong C."/>
            <person name="Farmer C."/>
            <person name="Delahaunty K."/>
            <person name="Markovic C."/>
            <person name="Hall O."/>
            <person name="Minx P."/>
            <person name="Tomlinson C."/>
            <person name="Mitreva M."/>
            <person name="Nelson J."/>
            <person name="Hou S."/>
            <person name="Wollam A."/>
            <person name="Pepin K.H."/>
            <person name="Johnson M."/>
            <person name="Bhonagiri V."/>
            <person name="Nash W.E."/>
            <person name="Warren W."/>
            <person name="Chinwalla A."/>
            <person name="Mardis E.R."/>
            <person name="Wilson R.K."/>
        </authorList>
    </citation>
    <scope>NUCLEOTIDE SEQUENCE [LARGE SCALE GENOMIC DNA]</scope>
    <source>
        <strain evidence="1">ATCC 51147</strain>
    </source>
</reference>
<protein>
    <submittedName>
        <fullName evidence="1">Uncharacterized protein</fullName>
    </submittedName>
</protein>
<evidence type="ECO:0000313" key="2">
    <source>
        <dbReference type="Proteomes" id="UP000003009"/>
    </source>
</evidence>
<dbReference type="Proteomes" id="UP000003009">
    <property type="component" value="Unassembled WGS sequence"/>
</dbReference>
<comment type="caution">
    <text evidence="1">The sequence shown here is derived from an EMBL/GenBank/DDBJ whole genome shotgun (WGS) entry which is preliminary data.</text>
</comment>
<proteinExistence type="predicted"/>
<accession>C4GG32</accession>